<dbReference type="GO" id="GO:0000270">
    <property type="term" value="P:peptidoglycan metabolic process"/>
    <property type="evidence" value="ECO:0007669"/>
    <property type="project" value="TreeGrafter"/>
</dbReference>
<dbReference type="Gene3D" id="3.40.50.620">
    <property type="entry name" value="HUPs"/>
    <property type="match status" value="1"/>
</dbReference>
<feature type="transmembrane region" description="Helical" evidence="1">
    <location>
        <begin position="36"/>
        <end position="53"/>
    </location>
</feature>
<accession>F0S022</accession>
<keyword evidence="1" id="KW-1133">Transmembrane helix</keyword>
<dbReference type="KEGG" id="dte:Dester_1066"/>
<keyword evidence="1" id="KW-0812">Transmembrane</keyword>
<feature type="transmembrane region" description="Helical" evidence="1">
    <location>
        <begin position="7"/>
        <end position="30"/>
    </location>
</feature>
<evidence type="ECO:0000313" key="4">
    <source>
        <dbReference type="Proteomes" id="UP000007102"/>
    </source>
</evidence>
<keyword evidence="4" id="KW-1185">Reference proteome</keyword>
<protein>
    <recommendedName>
        <fullName evidence="2">DUF218 domain-containing protein</fullName>
    </recommendedName>
</protein>
<reference evidence="3 4" key="1">
    <citation type="journal article" date="2011" name="Stand. Genomic Sci.">
        <title>Complete genome sequence of the thermophilic sulfur-reducer Desulfurobacterium thermolithotrophum type strain (BSA(T)) from a deep-sea hydrothermal vent.</title>
        <authorList>
            <person name="Goker M."/>
            <person name="Daligault H."/>
            <person name="Mwirichia R."/>
            <person name="Lapidus A."/>
            <person name="Lucas S."/>
            <person name="Deshpande S."/>
            <person name="Pagani I."/>
            <person name="Tapia R."/>
            <person name="Cheng J.F."/>
            <person name="Goodwin L."/>
            <person name="Pitluck S."/>
            <person name="Liolios K."/>
            <person name="Ivanova N."/>
            <person name="Mavromatis K."/>
            <person name="Mikhailova N."/>
            <person name="Pati A."/>
            <person name="Chen A."/>
            <person name="Palaniappan K."/>
            <person name="Han C."/>
            <person name="Land M."/>
            <person name="Hauser L."/>
            <person name="Pan C."/>
            <person name="Brambilla E.M."/>
            <person name="Rohde M."/>
            <person name="Spring S."/>
            <person name="Sikorski J."/>
            <person name="Wirth R."/>
            <person name="Detter J.C."/>
            <person name="Woyke T."/>
            <person name="Bristow J."/>
            <person name="Eisen J.A."/>
            <person name="Markowitz V."/>
            <person name="Hugenholtz P."/>
            <person name="Kyrpides N.C."/>
            <person name="Klenk H.P."/>
        </authorList>
    </citation>
    <scope>NUCLEOTIDE SEQUENCE [LARGE SCALE GENOMIC DNA]</scope>
    <source>
        <strain evidence="4">DSM 11699 / BSA</strain>
    </source>
</reference>
<reference evidence="4" key="2">
    <citation type="submission" date="2011-02" db="EMBL/GenBank/DDBJ databases">
        <title>The complete genome of Desulfurobacterium thermolithotrophum DSM 11699.</title>
        <authorList>
            <consortium name="US DOE Joint Genome Institute (JGI-PGF)"/>
            <person name="Lucas S."/>
            <person name="Copeland A."/>
            <person name="Lapidus A."/>
            <person name="Bruce D."/>
            <person name="Goodwin L."/>
            <person name="Pitluck S."/>
            <person name="Kyrpides N."/>
            <person name="Mavromatis K."/>
            <person name="Pagani I."/>
            <person name="Ivanova N."/>
            <person name="Mikhailova N."/>
            <person name="Daligault H."/>
            <person name="Detter J.C."/>
            <person name="Tapia R."/>
            <person name="Han C."/>
            <person name="Land M."/>
            <person name="Hauser L."/>
            <person name="Markowitz V."/>
            <person name="Cheng J.-F."/>
            <person name="Hugenholtz P."/>
            <person name="Woyke T."/>
            <person name="Wu D."/>
            <person name="Spring S."/>
            <person name="Brambilla E."/>
            <person name="Klenk H.-P."/>
            <person name="Eisen J.A."/>
        </authorList>
    </citation>
    <scope>NUCLEOTIDE SEQUENCE [LARGE SCALE GENOMIC DNA]</scope>
    <source>
        <strain evidence="4">DSM 11699 / BSA</strain>
    </source>
</reference>
<evidence type="ECO:0000256" key="1">
    <source>
        <dbReference type="SAM" id="Phobius"/>
    </source>
</evidence>
<dbReference type="FunCoup" id="F0S022">
    <property type="interactions" value="56"/>
</dbReference>
<dbReference type="AlphaFoldDB" id="F0S022"/>
<evidence type="ECO:0000313" key="3">
    <source>
        <dbReference type="EMBL" id="ADY73703.1"/>
    </source>
</evidence>
<dbReference type="GO" id="GO:0043164">
    <property type="term" value="P:Gram-negative-bacterium-type cell wall biogenesis"/>
    <property type="evidence" value="ECO:0007669"/>
    <property type="project" value="TreeGrafter"/>
</dbReference>
<evidence type="ECO:0000259" key="2">
    <source>
        <dbReference type="Pfam" id="PF02698"/>
    </source>
</evidence>
<dbReference type="OrthoDB" id="9782395at2"/>
<dbReference type="Pfam" id="PF02698">
    <property type="entry name" value="DUF218"/>
    <property type="match status" value="1"/>
</dbReference>
<dbReference type="PANTHER" id="PTHR30336:SF4">
    <property type="entry name" value="ENVELOPE BIOGENESIS FACTOR ELYC"/>
    <property type="match status" value="1"/>
</dbReference>
<organism evidence="3 4">
    <name type="scientific">Desulfurobacterium thermolithotrophum (strain DSM 11699 / BSA)</name>
    <dbReference type="NCBI Taxonomy" id="868864"/>
    <lineage>
        <taxon>Bacteria</taxon>
        <taxon>Pseudomonadati</taxon>
        <taxon>Aquificota</taxon>
        <taxon>Aquificia</taxon>
        <taxon>Desulfurobacteriales</taxon>
        <taxon>Desulfurobacteriaceae</taxon>
        <taxon>Desulfurobacterium</taxon>
    </lineage>
</organism>
<dbReference type="InterPro" id="IPR003848">
    <property type="entry name" value="DUF218"/>
</dbReference>
<dbReference type="HOGENOM" id="CLU_053514_1_2_0"/>
<dbReference type="EMBL" id="CP002543">
    <property type="protein sequence ID" value="ADY73703.1"/>
    <property type="molecule type" value="Genomic_DNA"/>
</dbReference>
<gene>
    <name evidence="3" type="ordered locus">Dester_1066</name>
</gene>
<dbReference type="RefSeq" id="WP_013638655.1">
    <property type="nucleotide sequence ID" value="NC_015185.1"/>
</dbReference>
<dbReference type="PANTHER" id="PTHR30336">
    <property type="entry name" value="INNER MEMBRANE PROTEIN, PROBABLE PERMEASE"/>
    <property type="match status" value="1"/>
</dbReference>
<sequence>MFILSKLFTFLFLPPGVFVVFILIGIVFLLINKRKIGIAILSLTAVLIYLLSIEPVKNRILLPLENAFPYPSEAELDCKAIVVLGGGEIFHSPAEGMKAAVKPQVAKRLYTAFKIWKKVKKPIVVSGGKVFNENVEAESSAMKRFLISLGIPNKEIIEESKSKNTFQNGIFTYKILNKKGIKKICLVTSAYHMPRSYRIFKSIGFSVIPVPADYRVNRGSYSWSSYFPRMEDLYDSFLGIHEYVGIAYFELIQKRNLLKWRAREDSNLRPTD</sequence>
<name>F0S022_DESTD</name>
<feature type="domain" description="DUF218" evidence="2">
    <location>
        <begin position="80"/>
        <end position="245"/>
    </location>
</feature>
<dbReference type="InterPro" id="IPR014729">
    <property type="entry name" value="Rossmann-like_a/b/a_fold"/>
</dbReference>
<dbReference type="InterPro" id="IPR051599">
    <property type="entry name" value="Cell_Envelope_Assoc"/>
</dbReference>
<dbReference type="CDD" id="cd06259">
    <property type="entry name" value="YdcF-like"/>
    <property type="match status" value="1"/>
</dbReference>
<dbReference type="STRING" id="868864.Dester_1066"/>
<dbReference type="eggNOG" id="COG1434">
    <property type="taxonomic scope" value="Bacteria"/>
</dbReference>
<dbReference type="Proteomes" id="UP000007102">
    <property type="component" value="Chromosome"/>
</dbReference>
<dbReference type="GO" id="GO:0005886">
    <property type="term" value="C:plasma membrane"/>
    <property type="evidence" value="ECO:0007669"/>
    <property type="project" value="TreeGrafter"/>
</dbReference>
<dbReference type="InParanoid" id="F0S022"/>
<keyword evidence="1" id="KW-0472">Membrane</keyword>
<proteinExistence type="predicted"/>